<protein>
    <recommendedName>
        <fullName evidence="6">AB hydrolase-1 domain-containing protein</fullName>
    </recommendedName>
</protein>
<proteinExistence type="inferred from homology"/>
<feature type="transmembrane region" description="Helical" evidence="5">
    <location>
        <begin position="13"/>
        <end position="33"/>
    </location>
</feature>
<dbReference type="EMBL" id="GEDC01004556">
    <property type="protein sequence ID" value="JAS32742.1"/>
    <property type="molecule type" value="Transcribed_RNA"/>
</dbReference>
<dbReference type="InterPro" id="IPR050960">
    <property type="entry name" value="AB_hydrolase_4_sf"/>
</dbReference>
<dbReference type="SUPFAM" id="SSF53474">
    <property type="entry name" value="alpha/beta-Hydrolases"/>
    <property type="match status" value="1"/>
</dbReference>
<dbReference type="InterPro" id="IPR029058">
    <property type="entry name" value="AB_hydrolase_fold"/>
</dbReference>
<dbReference type="PROSITE" id="PS01133">
    <property type="entry name" value="UPF0017"/>
    <property type="match status" value="1"/>
</dbReference>
<keyword evidence="2" id="KW-0719">Serine esterase</keyword>
<feature type="active site" description="Charge relay system" evidence="4">
    <location>
        <position position="197"/>
    </location>
</feature>
<sequence length="397" mass="44687">MDSLYSYFTPLNIIPRWCMGSICGIAFITYYVYEVAKKPMMACKKGKFRQFLETEVPVTHETFWPTLWCFESRAQTLMASFLRRLIPNINYRREILQLKDGGEVGLDWLDGGSETSPIIIILPGITGASQADYIKGLVLTAEKVGIRTVVFNNRGIGGITLKTPRTYCAANTEDLAEVVLHVHKLYPNASLAATGISMGGLILGNYLAEQEENARQYLHCAMLISVPWDVFKGSQSIEKPWLNLKLNKHLASGLCRMLANVRDIMEPGPWDIENVLRSQTVREFDASFTTKQFGYKDVDDYYRHATLHEKIDKIKIPVLCLSAADDPFQPLDGIPINSANESTTVAIIITARGGHIGFMEGVLPFRINHQYMFKLFGQFYGSVFHHSIEDLIEDKAS</sequence>
<evidence type="ECO:0000256" key="1">
    <source>
        <dbReference type="ARBA" id="ARBA00010884"/>
    </source>
</evidence>
<dbReference type="GO" id="GO:0051793">
    <property type="term" value="P:medium-chain fatty acid catabolic process"/>
    <property type="evidence" value="ECO:0007669"/>
    <property type="project" value="TreeGrafter"/>
</dbReference>
<dbReference type="PIRSF" id="PIRSF005211">
    <property type="entry name" value="Ab_hydro_YheT"/>
    <property type="match status" value="1"/>
</dbReference>
<comment type="similarity">
    <text evidence="1">Belongs to the AB hydrolase superfamily. AB hydrolase 4 family.</text>
</comment>
<reference evidence="9" key="1">
    <citation type="submission" date="2015-12" db="EMBL/GenBank/DDBJ databases">
        <title>De novo transcriptome assembly of four potential Pierce s Disease insect vectors from Arizona vineyards.</title>
        <authorList>
            <person name="Tassone E.E."/>
        </authorList>
    </citation>
    <scope>NUCLEOTIDE SEQUENCE</scope>
</reference>
<dbReference type="PANTHER" id="PTHR10794">
    <property type="entry name" value="ABHYDROLASE DOMAIN-CONTAINING PROTEIN"/>
    <property type="match status" value="1"/>
</dbReference>
<dbReference type="Pfam" id="PF00561">
    <property type="entry name" value="Abhydrolase_1"/>
    <property type="match status" value="1"/>
</dbReference>
<dbReference type="GO" id="GO:0051792">
    <property type="term" value="P:medium-chain fatty acid biosynthetic process"/>
    <property type="evidence" value="ECO:0007669"/>
    <property type="project" value="TreeGrafter"/>
</dbReference>
<dbReference type="GO" id="GO:0047372">
    <property type="term" value="F:monoacylglycerol lipase activity"/>
    <property type="evidence" value="ECO:0007669"/>
    <property type="project" value="TreeGrafter"/>
</dbReference>
<evidence type="ECO:0000313" key="7">
    <source>
        <dbReference type="EMBL" id="JAS08854.1"/>
    </source>
</evidence>
<organism evidence="9">
    <name type="scientific">Clastoptera arizonana</name>
    <name type="common">Arizona spittle bug</name>
    <dbReference type="NCBI Taxonomy" id="38151"/>
    <lineage>
        <taxon>Eukaryota</taxon>
        <taxon>Metazoa</taxon>
        <taxon>Ecdysozoa</taxon>
        <taxon>Arthropoda</taxon>
        <taxon>Hexapoda</taxon>
        <taxon>Insecta</taxon>
        <taxon>Pterygota</taxon>
        <taxon>Neoptera</taxon>
        <taxon>Paraneoptera</taxon>
        <taxon>Hemiptera</taxon>
        <taxon>Auchenorrhyncha</taxon>
        <taxon>Cercopoidea</taxon>
        <taxon>Clastopteridae</taxon>
        <taxon>Clastoptera</taxon>
    </lineage>
</organism>
<evidence type="ECO:0000313" key="9">
    <source>
        <dbReference type="EMBL" id="JAS35944.1"/>
    </source>
</evidence>
<evidence type="ECO:0000256" key="4">
    <source>
        <dbReference type="PIRSR" id="PIRSR005211-1"/>
    </source>
</evidence>
<dbReference type="EMBL" id="GEDC01001354">
    <property type="protein sequence ID" value="JAS35944.1"/>
    <property type="molecule type" value="Transcribed_RNA"/>
</dbReference>
<feature type="active site" description="Charge relay system" evidence="4">
    <location>
        <position position="326"/>
    </location>
</feature>
<keyword evidence="5" id="KW-1133">Transmembrane helix</keyword>
<gene>
    <name evidence="8" type="ORF">g.36806</name>
    <name evidence="9" type="ORF">g.36807</name>
    <name evidence="7" type="ORF">g.36808</name>
</gene>
<evidence type="ECO:0000313" key="8">
    <source>
        <dbReference type="EMBL" id="JAS32742.1"/>
    </source>
</evidence>
<dbReference type="AlphaFoldDB" id="A0A1B6EDK0"/>
<dbReference type="Gene3D" id="3.40.50.1820">
    <property type="entry name" value="alpha/beta hydrolase"/>
    <property type="match status" value="1"/>
</dbReference>
<dbReference type="InterPro" id="IPR000073">
    <property type="entry name" value="AB_hydrolase_1"/>
</dbReference>
<feature type="domain" description="AB hydrolase-1" evidence="6">
    <location>
        <begin position="117"/>
        <end position="361"/>
    </location>
</feature>
<feature type="active site" description="Charge relay system" evidence="4">
    <location>
        <position position="355"/>
    </location>
</feature>
<evidence type="ECO:0000256" key="2">
    <source>
        <dbReference type="ARBA" id="ARBA00022487"/>
    </source>
</evidence>
<evidence type="ECO:0000259" key="6">
    <source>
        <dbReference type="Pfam" id="PF00561"/>
    </source>
</evidence>
<dbReference type="InterPro" id="IPR012020">
    <property type="entry name" value="ABHD4"/>
</dbReference>
<accession>A0A1B6EDK0</accession>
<evidence type="ECO:0000256" key="5">
    <source>
        <dbReference type="SAM" id="Phobius"/>
    </source>
</evidence>
<dbReference type="InterPro" id="IPR000952">
    <property type="entry name" value="AB_hydrolase_4_CS"/>
</dbReference>
<keyword evidence="5" id="KW-0812">Transmembrane</keyword>
<dbReference type="PANTHER" id="PTHR10794:SF63">
    <property type="entry name" value="ALPHA_BETA HYDROLASE 1, ISOFORM A"/>
    <property type="match status" value="1"/>
</dbReference>
<name>A0A1B6EDK0_9HEMI</name>
<dbReference type="EMBL" id="GEDC01028444">
    <property type="protein sequence ID" value="JAS08854.1"/>
    <property type="molecule type" value="Transcribed_RNA"/>
</dbReference>
<keyword evidence="3" id="KW-0378">Hydrolase</keyword>
<dbReference type="GO" id="GO:0008126">
    <property type="term" value="F:acetylesterase activity"/>
    <property type="evidence" value="ECO:0007669"/>
    <property type="project" value="TreeGrafter"/>
</dbReference>
<keyword evidence="5" id="KW-0472">Membrane</keyword>
<evidence type="ECO:0000256" key="3">
    <source>
        <dbReference type="ARBA" id="ARBA00022801"/>
    </source>
</evidence>